<keyword evidence="4" id="KW-1185">Reference proteome</keyword>
<evidence type="ECO:0000256" key="1">
    <source>
        <dbReference type="SAM" id="Phobius"/>
    </source>
</evidence>
<dbReference type="Pfam" id="PF09835">
    <property type="entry name" value="DUF2062"/>
    <property type="match status" value="1"/>
</dbReference>
<sequence length="171" mass="19569">MPKKFLKRLMPDPGTLKNNKYLKLLGSRLHDNNLWNLNRQSAAGAFAVGLFCAWLPIPFQMLVAALFAMFFRVNLPLSAALVWLTNPLTMGPLFYFAYRLGSFLLNRPHHYKHFELSLSWLSSAMSSAAPPFLLGCIVMATVSAATGYMVIHGLWRWTVAKRWKQRRQNRL</sequence>
<dbReference type="RefSeq" id="WP_086962367.1">
    <property type="nucleotide sequence ID" value="NZ_CP021376.1"/>
</dbReference>
<keyword evidence="3" id="KW-0282">Flagellum</keyword>
<feature type="transmembrane region" description="Helical" evidence="1">
    <location>
        <begin position="80"/>
        <end position="98"/>
    </location>
</feature>
<feature type="transmembrane region" description="Helical" evidence="1">
    <location>
        <begin position="132"/>
        <end position="157"/>
    </location>
</feature>
<keyword evidence="1" id="KW-0812">Transmembrane</keyword>
<accession>A0A1Y0CUJ7</accession>
<organism evidence="3 4">
    <name type="scientific">Oceanisphaera avium</name>
    <dbReference type="NCBI Taxonomy" id="1903694"/>
    <lineage>
        <taxon>Bacteria</taxon>
        <taxon>Pseudomonadati</taxon>
        <taxon>Pseudomonadota</taxon>
        <taxon>Gammaproteobacteria</taxon>
        <taxon>Aeromonadales</taxon>
        <taxon>Aeromonadaceae</taxon>
        <taxon>Oceanisphaera</taxon>
    </lineage>
</organism>
<protein>
    <submittedName>
        <fullName evidence="3">Flagellar biosynthesis protein FlhF</fullName>
    </submittedName>
</protein>
<evidence type="ECO:0000259" key="2">
    <source>
        <dbReference type="Pfam" id="PF09835"/>
    </source>
</evidence>
<gene>
    <name evidence="3" type="ORF">CBP12_01705</name>
</gene>
<proteinExistence type="predicted"/>
<keyword evidence="1" id="KW-1133">Transmembrane helix</keyword>
<feature type="domain" description="DUF2062" evidence="2">
    <location>
        <begin position="23"/>
        <end position="164"/>
    </location>
</feature>
<feature type="transmembrane region" description="Helical" evidence="1">
    <location>
        <begin position="42"/>
        <end position="68"/>
    </location>
</feature>
<name>A0A1Y0CUJ7_9GAMM</name>
<evidence type="ECO:0000313" key="3">
    <source>
        <dbReference type="EMBL" id="ART79021.1"/>
    </source>
</evidence>
<dbReference type="InterPro" id="IPR018639">
    <property type="entry name" value="DUF2062"/>
</dbReference>
<keyword evidence="3" id="KW-0966">Cell projection</keyword>
<dbReference type="Proteomes" id="UP000243793">
    <property type="component" value="Chromosome"/>
</dbReference>
<dbReference type="PANTHER" id="PTHR40547">
    <property type="entry name" value="SLL0298 PROTEIN"/>
    <property type="match status" value="1"/>
</dbReference>
<evidence type="ECO:0000313" key="4">
    <source>
        <dbReference type="Proteomes" id="UP000243793"/>
    </source>
</evidence>
<dbReference type="AlphaFoldDB" id="A0A1Y0CUJ7"/>
<dbReference type="OrthoDB" id="9786029at2"/>
<dbReference type="PANTHER" id="PTHR40547:SF1">
    <property type="entry name" value="SLL0298 PROTEIN"/>
    <property type="match status" value="1"/>
</dbReference>
<reference evidence="4" key="1">
    <citation type="submission" date="2017-05" db="EMBL/GenBank/DDBJ databases">
        <authorList>
            <person name="Sung H."/>
        </authorList>
    </citation>
    <scope>NUCLEOTIDE SEQUENCE [LARGE SCALE GENOMIC DNA]</scope>
    <source>
        <strain evidence="4">AMac2203</strain>
    </source>
</reference>
<keyword evidence="1" id="KW-0472">Membrane</keyword>
<dbReference type="EMBL" id="CP021376">
    <property type="protein sequence ID" value="ART79021.1"/>
    <property type="molecule type" value="Genomic_DNA"/>
</dbReference>
<dbReference type="KEGG" id="ocm:CBP12_01705"/>
<keyword evidence="3" id="KW-0969">Cilium</keyword>